<proteinExistence type="predicted"/>
<protein>
    <submittedName>
        <fullName evidence="1">Multidrug resistance 1-like protein</fullName>
    </submittedName>
</protein>
<dbReference type="AlphaFoldDB" id="A0A498L1W3"/>
<sequence>MPAAFTDLNGGSAKLEASLKCPEKALLSPNATLLMTGNSGLVSMTTGNSGVSSMVAEDLGVAFKTARVSGAAKQTGDAATLADEVTDLNYHQQHNNTKGR</sequence>
<comment type="caution">
    <text evidence="1">The sequence shown here is derived from an EMBL/GenBank/DDBJ whole genome shotgun (WGS) entry which is preliminary data.</text>
</comment>
<dbReference type="Proteomes" id="UP000290572">
    <property type="component" value="Unassembled WGS sequence"/>
</dbReference>
<organism evidence="1 2">
    <name type="scientific">Labeo rohita</name>
    <name type="common">Indian major carp</name>
    <name type="synonym">Cyprinus rohita</name>
    <dbReference type="NCBI Taxonomy" id="84645"/>
    <lineage>
        <taxon>Eukaryota</taxon>
        <taxon>Metazoa</taxon>
        <taxon>Chordata</taxon>
        <taxon>Craniata</taxon>
        <taxon>Vertebrata</taxon>
        <taxon>Euteleostomi</taxon>
        <taxon>Actinopterygii</taxon>
        <taxon>Neopterygii</taxon>
        <taxon>Teleostei</taxon>
        <taxon>Ostariophysi</taxon>
        <taxon>Cypriniformes</taxon>
        <taxon>Cyprinidae</taxon>
        <taxon>Labeoninae</taxon>
        <taxon>Labeonini</taxon>
        <taxon>Labeo</taxon>
    </lineage>
</organism>
<evidence type="ECO:0000313" key="2">
    <source>
        <dbReference type="Proteomes" id="UP000290572"/>
    </source>
</evidence>
<reference evidence="1 2" key="1">
    <citation type="submission" date="2018-03" db="EMBL/GenBank/DDBJ databases">
        <title>Draft genome sequence of Rohu Carp (Labeo rohita).</title>
        <authorList>
            <person name="Das P."/>
            <person name="Kushwaha B."/>
            <person name="Joshi C.G."/>
            <person name="Kumar D."/>
            <person name="Nagpure N.S."/>
            <person name="Sahoo L."/>
            <person name="Das S.P."/>
            <person name="Bit A."/>
            <person name="Patnaik S."/>
            <person name="Meher P.K."/>
            <person name="Jayasankar P."/>
            <person name="Koringa P.G."/>
            <person name="Patel N.V."/>
            <person name="Hinsu A.T."/>
            <person name="Kumar R."/>
            <person name="Pandey M."/>
            <person name="Agarwal S."/>
            <person name="Srivastava S."/>
            <person name="Singh M."/>
            <person name="Iquebal M.A."/>
            <person name="Jaiswal S."/>
            <person name="Angadi U.B."/>
            <person name="Kumar N."/>
            <person name="Raza M."/>
            <person name="Shah T.M."/>
            <person name="Rai A."/>
            <person name="Jena J.K."/>
        </authorList>
    </citation>
    <scope>NUCLEOTIDE SEQUENCE [LARGE SCALE GENOMIC DNA]</scope>
    <source>
        <strain evidence="1">DASCIFA01</strain>
        <tissue evidence="1">Testis</tissue>
    </source>
</reference>
<dbReference type="EMBL" id="QBIY01013623">
    <property type="protein sequence ID" value="RXN02209.1"/>
    <property type="molecule type" value="Genomic_DNA"/>
</dbReference>
<gene>
    <name evidence="1" type="ORF">ROHU_035107</name>
</gene>
<name>A0A498L1W3_LABRO</name>
<accession>A0A498L1W3</accession>
<evidence type="ECO:0000313" key="1">
    <source>
        <dbReference type="EMBL" id="RXN02209.1"/>
    </source>
</evidence>
<keyword evidence="2" id="KW-1185">Reference proteome</keyword>